<keyword evidence="4 10" id="KW-0812">Transmembrane</keyword>
<keyword evidence="15" id="KW-1185">Reference proteome</keyword>
<evidence type="ECO:0000256" key="7">
    <source>
        <dbReference type="ARBA" id="ARBA00022840"/>
    </source>
</evidence>
<sequence length="732" mass="84185">MKLPFYHQLDSFDCGPTCLKIISEYYGRRLELEELREKSFITKEGVSLLGVSQAAEKIGFRTLIVKTDTETLIEECPLPAILHWNEDHFIVLYSIKKKKGNKNEFIIADPAHGIYRIDERTFKNSWLGNDSTKGICLLLEPKSNFYNIKKPDLIIRKWAGLLHYLRPFKKQIIRVAVFISVSTLIAFTFPFITQYLIDEGVMKKNYNIVMLLIASQLILFGTSSTLNVIRSRLLINVNAKISLHIVSDFLKKLLSLPIKFFDSKSVGDVSQRIVDHHRIETFLTGDLINSFFSLIHIVILSIILYYYGILIGIIFTIFSLLGIFWIFLFQKKRKQLDYIRFNRSKITQEKLHELIYGIQEIKLYGNEETKRWEWEYIQQKLYGLNIKSLILEQWQQSGFIFMTHLKNIIILYFVSLKVMEDSLSIGIMLSISYIIGQTNAPLEQLVDFFKSGQNANLSLERMLEVQNKESENNSGEIAENKKDILLRNGEIKLENVSFQYNGPKSSFVLKNFDLTIYKGKVTAIVGASGSGKTTLLKLLLGFYAPIEGKITINGFTIDELGPAWWRSQCATVMQEGYIFYDTIERNIAFDGKEIDYNRFNQATEICNLHEFVDLLPMGFKTRIGTNGMGLSGGQKQRILIARAIYKNPSFLFFDEATSSLDANNEKSIISKMKTYLKDKTVIIIAHRLSTVKNADQIIVLDKGKIKESGTHNQLIKNRNIYYELVSNQLDII</sequence>
<dbReference type="InterPro" id="IPR003593">
    <property type="entry name" value="AAA+_ATPase"/>
</dbReference>
<keyword evidence="6" id="KW-0378">Hydrolase</keyword>
<dbReference type="InterPro" id="IPR005074">
    <property type="entry name" value="Peptidase_C39"/>
</dbReference>
<keyword evidence="3" id="KW-1003">Cell membrane</keyword>
<dbReference type="GO" id="GO:0008233">
    <property type="term" value="F:peptidase activity"/>
    <property type="evidence" value="ECO:0007669"/>
    <property type="project" value="InterPro"/>
</dbReference>
<keyword evidence="9 10" id="KW-0472">Membrane</keyword>
<dbReference type="InterPro" id="IPR017871">
    <property type="entry name" value="ABC_transporter-like_CS"/>
</dbReference>
<feature type="transmembrane region" description="Helical" evidence="10">
    <location>
        <begin position="172"/>
        <end position="196"/>
    </location>
</feature>
<gene>
    <name evidence="14" type="ORF">CLV48_1122</name>
</gene>
<dbReference type="PROSITE" id="PS50990">
    <property type="entry name" value="PEPTIDASE_C39"/>
    <property type="match status" value="1"/>
</dbReference>
<evidence type="ECO:0000256" key="2">
    <source>
        <dbReference type="ARBA" id="ARBA00022448"/>
    </source>
</evidence>
<dbReference type="FunFam" id="3.40.50.300:FF:000299">
    <property type="entry name" value="ABC transporter ATP-binding protein/permease"/>
    <property type="match status" value="1"/>
</dbReference>
<feature type="transmembrane region" description="Helical" evidence="10">
    <location>
        <begin position="287"/>
        <end position="307"/>
    </location>
</feature>
<dbReference type="Pfam" id="PF00664">
    <property type="entry name" value="ABC_membrane"/>
    <property type="match status" value="1"/>
</dbReference>
<dbReference type="CDD" id="cd18571">
    <property type="entry name" value="ABC_6TM_peptidase_like"/>
    <property type="match status" value="1"/>
</dbReference>
<evidence type="ECO:0000259" key="13">
    <source>
        <dbReference type="PROSITE" id="PS50990"/>
    </source>
</evidence>
<dbReference type="OrthoDB" id="9769115at2"/>
<feature type="transmembrane region" description="Helical" evidence="10">
    <location>
        <begin position="409"/>
        <end position="435"/>
    </location>
</feature>
<dbReference type="GO" id="GO:0005524">
    <property type="term" value="F:ATP binding"/>
    <property type="evidence" value="ECO:0007669"/>
    <property type="project" value="UniProtKB-KW"/>
</dbReference>
<feature type="transmembrane region" description="Helical" evidence="10">
    <location>
        <begin position="208"/>
        <end position="229"/>
    </location>
</feature>
<dbReference type="SMART" id="SM00382">
    <property type="entry name" value="AAA"/>
    <property type="match status" value="1"/>
</dbReference>
<evidence type="ECO:0000256" key="8">
    <source>
        <dbReference type="ARBA" id="ARBA00022989"/>
    </source>
</evidence>
<reference evidence="14 15" key="1">
    <citation type="submission" date="2018-03" db="EMBL/GenBank/DDBJ databases">
        <title>Genomic Encyclopedia of Archaeal and Bacterial Type Strains, Phase II (KMG-II): from individual species to whole genera.</title>
        <authorList>
            <person name="Goeker M."/>
        </authorList>
    </citation>
    <scope>NUCLEOTIDE SEQUENCE [LARGE SCALE GENOMIC DNA]</scope>
    <source>
        <strain evidence="14 15">DSM 28057</strain>
    </source>
</reference>
<protein>
    <submittedName>
        <fullName evidence="14">ATP-binding cassette subfamily B protein</fullName>
    </submittedName>
</protein>
<keyword evidence="7 14" id="KW-0067">ATP-binding</keyword>
<accession>A0A2P8DWQ7</accession>
<evidence type="ECO:0000313" key="15">
    <source>
        <dbReference type="Proteomes" id="UP000240708"/>
    </source>
</evidence>
<dbReference type="SUPFAM" id="SSF90123">
    <property type="entry name" value="ABC transporter transmembrane region"/>
    <property type="match status" value="1"/>
</dbReference>
<evidence type="ECO:0000256" key="1">
    <source>
        <dbReference type="ARBA" id="ARBA00004651"/>
    </source>
</evidence>
<dbReference type="Gene3D" id="1.20.1560.10">
    <property type="entry name" value="ABC transporter type 1, transmembrane domain"/>
    <property type="match status" value="1"/>
</dbReference>
<evidence type="ECO:0000259" key="12">
    <source>
        <dbReference type="PROSITE" id="PS50929"/>
    </source>
</evidence>
<dbReference type="InterPro" id="IPR011527">
    <property type="entry name" value="ABC1_TM_dom"/>
</dbReference>
<feature type="domain" description="Peptidase C39" evidence="13">
    <location>
        <begin position="8"/>
        <end position="133"/>
    </location>
</feature>
<feature type="transmembrane region" description="Helical" evidence="10">
    <location>
        <begin position="313"/>
        <end position="330"/>
    </location>
</feature>
<dbReference type="Pfam" id="PF00005">
    <property type="entry name" value="ABC_tran"/>
    <property type="match status" value="1"/>
</dbReference>
<evidence type="ECO:0000256" key="10">
    <source>
        <dbReference type="SAM" id="Phobius"/>
    </source>
</evidence>
<dbReference type="InterPro" id="IPR003439">
    <property type="entry name" value="ABC_transporter-like_ATP-bd"/>
</dbReference>
<feature type="domain" description="ABC transporter" evidence="11">
    <location>
        <begin position="491"/>
        <end position="727"/>
    </location>
</feature>
<evidence type="ECO:0000256" key="5">
    <source>
        <dbReference type="ARBA" id="ARBA00022741"/>
    </source>
</evidence>
<keyword evidence="8 10" id="KW-1133">Transmembrane helix</keyword>
<dbReference type="Gene3D" id="3.90.70.10">
    <property type="entry name" value="Cysteine proteinases"/>
    <property type="match status" value="1"/>
</dbReference>
<keyword evidence="2" id="KW-0813">Transport</keyword>
<dbReference type="Gene3D" id="3.40.50.300">
    <property type="entry name" value="P-loop containing nucleotide triphosphate hydrolases"/>
    <property type="match status" value="1"/>
</dbReference>
<dbReference type="PANTHER" id="PTHR43394">
    <property type="entry name" value="ATP-DEPENDENT PERMEASE MDL1, MITOCHONDRIAL"/>
    <property type="match status" value="1"/>
</dbReference>
<evidence type="ECO:0000256" key="6">
    <source>
        <dbReference type="ARBA" id="ARBA00022801"/>
    </source>
</evidence>
<dbReference type="EMBL" id="PYGF01000012">
    <property type="protein sequence ID" value="PSL01659.1"/>
    <property type="molecule type" value="Genomic_DNA"/>
</dbReference>
<dbReference type="AlphaFoldDB" id="A0A2P8DWQ7"/>
<dbReference type="SUPFAM" id="SSF52540">
    <property type="entry name" value="P-loop containing nucleoside triphosphate hydrolases"/>
    <property type="match status" value="1"/>
</dbReference>
<evidence type="ECO:0000256" key="3">
    <source>
        <dbReference type="ARBA" id="ARBA00022475"/>
    </source>
</evidence>
<proteinExistence type="predicted"/>
<dbReference type="InterPro" id="IPR036640">
    <property type="entry name" value="ABC1_TM_sf"/>
</dbReference>
<dbReference type="PROSITE" id="PS50929">
    <property type="entry name" value="ABC_TM1F"/>
    <property type="match status" value="1"/>
</dbReference>
<evidence type="ECO:0000313" key="14">
    <source>
        <dbReference type="EMBL" id="PSL01659.1"/>
    </source>
</evidence>
<dbReference type="InterPro" id="IPR039421">
    <property type="entry name" value="Type_1_exporter"/>
</dbReference>
<comment type="caution">
    <text evidence="14">The sequence shown here is derived from an EMBL/GenBank/DDBJ whole genome shotgun (WGS) entry which is preliminary data.</text>
</comment>
<dbReference type="GO" id="GO:0015421">
    <property type="term" value="F:ABC-type oligopeptide transporter activity"/>
    <property type="evidence" value="ECO:0007669"/>
    <property type="project" value="TreeGrafter"/>
</dbReference>
<dbReference type="RefSeq" id="WP_106568591.1">
    <property type="nucleotide sequence ID" value="NZ_JAUVYL010000116.1"/>
</dbReference>
<dbReference type="PROSITE" id="PS50893">
    <property type="entry name" value="ABC_TRANSPORTER_2"/>
    <property type="match status" value="1"/>
</dbReference>
<organism evidence="14 15">
    <name type="scientific">Cecembia rubra</name>
    <dbReference type="NCBI Taxonomy" id="1485585"/>
    <lineage>
        <taxon>Bacteria</taxon>
        <taxon>Pseudomonadati</taxon>
        <taxon>Bacteroidota</taxon>
        <taxon>Cytophagia</taxon>
        <taxon>Cytophagales</taxon>
        <taxon>Cyclobacteriaceae</taxon>
        <taxon>Cecembia</taxon>
    </lineage>
</organism>
<dbReference type="GO" id="GO:0005886">
    <property type="term" value="C:plasma membrane"/>
    <property type="evidence" value="ECO:0007669"/>
    <property type="project" value="UniProtKB-SubCell"/>
</dbReference>
<comment type="subcellular location">
    <subcellularLocation>
        <location evidence="1">Cell membrane</location>
        <topology evidence="1">Multi-pass membrane protein</topology>
    </subcellularLocation>
</comment>
<dbReference type="GO" id="GO:0006508">
    <property type="term" value="P:proteolysis"/>
    <property type="evidence" value="ECO:0007669"/>
    <property type="project" value="InterPro"/>
</dbReference>
<feature type="domain" description="ABC transmembrane type-1" evidence="12">
    <location>
        <begin position="175"/>
        <end position="454"/>
    </location>
</feature>
<evidence type="ECO:0000256" key="9">
    <source>
        <dbReference type="ARBA" id="ARBA00023136"/>
    </source>
</evidence>
<name>A0A2P8DWQ7_9BACT</name>
<dbReference type="PANTHER" id="PTHR43394:SF1">
    <property type="entry name" value="ATP-BINDING CASSETTE SUB-FAMILY B MEMBER 10, MITOCHONDRIAL"/>
    <property type="match status" value="1"/>
</dbReference>
<keyword evidence="5" id="KW-0547">Nucleotide-binding</keyword>
<dbReference type="GO" id="GO:0016887">
    <property type="term" value="F:ATP hydrolysis activity"/>
    <property type="evidence" value="ECO:0007669"/>
    <property type="project" value="InterPro"/>
</dbReference>
<evidence type="ECO:0000259" key="11">
    <source>
        <dbReference type="PROSITE" id="PS50893"/>
    </source>
</evidence>
<dbReference type="Proteomes" id="UP000240708">
    <property type="component" value="Unassembled WGS sequence"/>
</dbReference>
<evidence type="ECO:0000256" key="4">
    <source>
        <dbReference type="ARBA" id="ARBA00022692"/>
    </source>
</evidence>
<dbReference type="PROSITE" id="PS00211">
    <property type="entry name" value="ABC_TRANSPORTER_1"/>
    <property type="match status" value="1"/>
</dbReference>
<dbReference type="InterPro" id="IPR027417">
    <property type="entry name" value="P-loop_NTPase"/>
</dbReference>
<dbReference type="Pfam" id="PF03412">
    <property type="entry name" value="Peptidase_C39"/>
    <property type="match status" value="1"/>
</dbReference>